<feature type="coiled-coil region" evidence="1">
    <location>
        <begin position="12"/>
        <end position="42"/>
    </location>
</feature>
<accession>A0A0F9J5R5</accession>
<dbReference type="AlphaFoldDB" id="A0A0F9J5R5"/>
<proteinExistence type="predicted"/>
<name>A0A0F9J5R5_9ZZZZ</name>
<protein>
    <submittedName>
        <fullName evidence="2">Uncharacterized protein</fullName>
    </submittedName>
</protein>
<reference evidence="2" key="1">
    <citation type="journal article" date="2015" name="Nature">
        <title>Complex archaea that bridge the gap between prokaryotes and eukaryotes.</title>
        <authorList>
            <person name="Spang A."/>
            <person name="Saw J.H."/>
            <person name="Jorgensen S.L."/>
            <person name="Zaremba-Niedzwiedzka K."/>
            <person name="Martijn J."/>
            <person name="Lind A.E."/>
            <person name="van Eijk R."/>
            <person name="Schleper C."/>
            <person name="Guy L."/>
            <person name="Ettema T.J."/>
        </authorList>
    </citation>
    <scope>NUCLEOTIDE SEQUENCE</scope>
</reference>
<dbReference type="EMBL" id="LAZR01012264">
    <property type="protein sequence ID" value="KKM27744.1"/>
    <property type="molecule type" value="Genomic_DNA"/>
</dbReference>
<keyword evidence="1" id="KW-0175">Coiled coil</keyword>
<evidence type="ECO:0000256" key="1">
    <source>
        <dbReference type="SAM" id="Coils"/>
    </source>
</evidence>
<organism evidence="2">
    <name type="scientific">marine sediment metagenome</name>
    <dbReference type="NCBI Taxonomy" id="412755"/>
    <lineage>
        <taxon>unclassified sequences</taxon>
        <taxon>metagenomes</taxon>
        <taxon>ecological metagenomes</taxon>
    </lineage>
</organism>
<comment type="caution">
    <text evidence="2">The sequence shown here is derived from an EMBL/GenBank/DDBJ whole genome shotgun (WGS) entry which is preliminary data.</text>
</comment>
<evidence type="ECO:0000313" key="2">
    <source>
        <dbReference type="EMBL" id="KKM27744.1"/>
    </source>
</evidence>
<sequence>MKSRTKRWAKAIAEAQEILEEISDLAEKLNGAVDNVRSIQEEYEDWHGNLPEGLQESTTTEKLQAVVDLELDFDISIDGSFDFAEITVALEEAELTDLPLGFGRD</sequence>
<gene>
    <name evidence="2" type="ORF">LCGC14_1571680</name>
</gene>